<dbReference type="InterPro" id="IPR038670">
    <property type="entry name" value="HslJ-like_sf"/>
</dbReference>
<proteinExistence type="predicted"/>
<name>A0A0L8AFS6_9GAMM</name>
<dbReference type="Pfam" id="PF03724">
    <property type="entry name" value="META"/>
    <property type="match status" value="1"/>
</dbReference>
<dbReference type="Proteomes" id="UP000036890">
    <property type="component" value="Unassembled WGS sequence"/>
</dbReference>
<accession>A0A0L8AFS6</accession>
<sequence>MKHVPILLAAALLAVCADAAAASTPTTAQLEARTWQLTRATDAKGRRIGALFVRGRAPYTLRFGHGYMSELNLCNNVSSQYRLQGNQLILENGIQTVAGCMRGDIVVQQERAGTLMSSRSPAPTLELDEHGALVLRNAQGDTAVFEPAPLPTNGR</sequence>
<feature type="domain" description="DUF306" evidence="2">
    <location>
        <begin position="28"/>
        <end position="145"/>
    </location>
</feature>
<reference evidence="3 4" key="1">
    <citation type="journal article" date="2012" name="J. Bacteriol.">
        <title>Genome sequence of a novel nicotine-degrading strain, Pseudomonas geniculata N1.</title>
        <authorList>
            <person name="Tang H."/>
            <person name="Yu H."/>
            <person name="Tai C."/>
            <person name="Huang K."/>
            <person name="Liu Y."/>
            <person name="Wang L."/>
            <person name="Yao Y."/>
            <person name="Wu G."/>
            <person name="Xu P."/>
        </authorList>
    </citation>
    <scope>NUCLEOTIDE SEQUENCE [LARGE SCALE GENOMIC DNA]</scope>
    <source>
        <strain evidence="3 4">N1</strain>
    </source>
</reference>
<dbReference type="RefSeq" id="WP_010487214.1">
    <property type="nucleotide sequence ID" value="NZ_AJLO02000005.1"/>
</dbReference>
<dbReference type="InterPro" id="IPR005184">
    <property type="entry name" value="DUF306_Meta_HslJ"/>
</dbReference>
<dbReference type="EMBL" id="AJLO02000005">
    <property type="protein sequence ID" value="KOF01010.1"/>
    <property type="molecule type" value="Genomic_DNA"/>
</dbReference>
<evidence type="ECO:0000313" key="3">
    <source>
        <dbReference type="EMBL" id="KOF01010.1"/>
    </source>
</evidence>
<feature type="chain" id="PRO_5005580364" description="DUF306 domain-containing protein" evidence="1">
    <location>
        <begin position="22"/>
        <end position="155"/>
    </location>
</feature>
<dbReference type="OrthoDB" id="6050641at2"/>
<evidence type="ECO:0000256" key="1">
    <source>
        <dbReference type="SAM" id="SignalP"/>
    </source>
</evidence>
<dbReference type="AlphaFoldDB" id="A0A0L8AFS6"/>
<evidence type="ECO:0000259" key="2">
    <source>
        <dbReference type="Pfam" id="PF03724"/>
    </source>
</evidence>
<keyword evidence="1" id="KW-0732">Signal</keyword>
<gene>
    <name evidence="3" type="ORF">W7K_02220</name>
</gene>
<comment type="caution">
    <text evidence="3">The sequence shown here is derived from an EMBL/GenBank/DDBJ whole genome shotgun (WGS) entry which is preliminary data.</text>
</comment>
<dbReference type="Gene3D" id="2.40.128.270">
    <property type="match status" value="1"/>
</dbReference>
<evidence type="ECO:0000313" key="4">
    <source>
        <dbReference type="Proteomes" id="UP000036890"/>
    </source>
</evidence>
<feature type="signal peptide" evidence="1">
    <location>
        <begin position="1"/>
        <end position="21"/>
    </location>
</feature>
<protein>
    <recommendedName>
        <fullName evidence="2">DUF306 domain-containing protein</fullName>
    </recommendedName>
</protein>
<organism evidence="3 4">
    <name type="scientific">Stenotrophomonas geniculata N1</name>
    <dbReference type="NCBI Taxonomy" id="1167641"/>
    <lineage>
        <taxon>Bacteria</taxon>
        <taxon>Pseudomonadati</taxon>
        <taxon>Pseudomonadota</taxon>
        <taxon>Gammaproteobacteria</taxon>
        <taxon>Lysobacterales</taxon>
        <taxon>Lysobacteraceae</taxon>
        <taxon>Stenotrophomonas</taxon>
    </lineage>
</organism>